<keyword evidence="2" id="KW-0472">Membrane</keyword>
<dbReference type="PANTHER" id="PTHR33121:SF70">
    <property type="entry name" value="SIGNALING PROTEIN YKOW"/>
    <property type="match status" value="1"/>
</dbReference>
<reference evidence="6" key="1">
    <citation type="journal article" date="2019" name="Int. J. Syst. Evol. Microbiol.">
        <title>The Global Catalogue of Microorganisms (GCM) 10K type strain sequencing project: providing services to taxonomists for standard genome sequencing and annotation.</title>
        <authorList>
            <consortium name="The Broad Institute Genomics Platform"/>
            <consortium name="The Broad Institute Genome Sequencing Center for Infectious Disease"/>
            <person name="Wu L."/>
            <person name="Ma J."/>
        </authorList>
    </citation>
    <scope>NUCLEOTIDE SEQUENCE [LARGE SCALE GENOMIC DNA]</scope>
    <source>
        <strain evidence="6">CCUG 55131</strain>
    </source>
</reference>
<accession>A0ABW5ABB9</accession>
<protein>
    <submittedName>
        <fullName evidence="5">Bifunctional diguanylate cyclase/phosphodiesterase</fullName>
    </submittedName>
</protein>
<proteinExistence type="predicted"/>
<dbReference type="EMBL" id="JBHUIX010000013">
    <property type="protein sequence ID" value="MFD2174974.1"/>
    <property type="molecule type" value="Genomic_DNA"/>
</dbReference>
<dbReference type="Proteomes" id="UP001597413">
    <property type="component" value="Unassembled WGS sequence"/>
</dbReference>
<dbReference type="SUPFAM" id="SSF55073">
    <property type="entry name" value="Nucleotide cyclase"/>
    <property type="match status" value="1"/>
</dbReference>
<dbReference type="PANTHER" id="PTHR33121">
    <property type="entry name" value="CYCLIC DI-GMP PHOSPHODIESTERASE PDEF"/>
    <property type="match status" value="1"/>
</dbReference>
<dbReference type="InterPro" id="IPR001633">
    <property type="entry name" value="EAL_dom"/>
</dbReference>
<feature type="transmembrane region" description="Helical" evidence="2">
    <location>
        <begin position="67"/>
        <end position="87"/>
    </location>
</feature>
<evidence type="ECO:0000259" key="4">
    <source>
        <dbReference type="PROSITE" id="PS50887"/>
    </source>
</evidence>
<dbReference type="InterPro" id="IPR000160">
    <property type="entry name" value="GGDEF_dom"/>
</dbReference>
<name>A0ABW5ABB9_9RHOB</name>
<dbReference type="Gene3D" id="3.30.70.270">
    <property type="match status" value="1"/>
</dbReference>
<feature type="domain" description="EAL" evidence="3">
    <location>
        <begin position="428"/>
        <end position="680"/>
    </location>
</feature>
<feature type="transmembrane region" description="Helical" evidence="2">
    <location>
        <begin position="42"/>
        <end position="61"/>
    </location>
</feature>
<evidence type="ECO:0000313" key="5">
    <source>
        <dbReference type="EMBL" id="MFD2174974.1"/>
    </source>
</evidence>
<dbReference type="PROSITE" id="PS50883">
    <property type="entry name" value="EAL"/>
    <property type="match status" value="1"/>
</dbReference>
<dbReference type="InterPro" id="IPR043128">
    <property type="entry name" value="Rev_trsase/Diguanyl_cyclase"/>
</dbReference>
<dbReference type="Gene3D" id="3.20.20.450">
    <property type="entry name" value="EAL domain"/>
    <property type="match status" value="1"/>
</dbReference>
<feature type="transmembrane region" description="Helical" evidence="2">
    <location>
        <begin position="188"/>
        <end position="205"/>
    </location>
</feature>
<dbReference type="NCBIfam" id="TIGR00254">
    <property type="entry name" value="GGDEF"/>
    <property type="match status" value="1"/>
</dbReference>
<dbReference type="CDD" id="cd01949">
    <property type="entry name" value="GGDEF"/>
    <property type="match status" value="1"/>
</dbReference>
<evidence type="ECO:0000313" key="6">
    <source>
        <dbReference type="Proteomes" id="UP001597413"/>
    </source>
</evidence>
<dbReference type="CDD" id="cd01948">
    <property type="entry name" value="EAL"/>
    <property type="match status" value="1"/>
</dbReference>
<dbReference type="Pfam" id="PF00563">
    <property type="entry name" value="EAL"/>
    <property type="match status" value="1"/>
</dbReference>
<feature type="transmembrane region" description="Helical" evidence="2">
    <location>
        <begin position="113"/>
        <end position="133"/>
    </location>
</feature>
<feature type="transmembrane region" description="Helical" evidence="2">
    <location>
        <begin position="139"/>
        <end position="160"/>
    </location>
</feature>
<dbReference type="InterPro" id="IPR035919">
    <property type="entry name" value="EAL_sf"/>
</dbReference>
<comment type="caution">
    <text evidence="5">The sequence shown here is derived from an EMBL/GenBank/DDBJ whole genome shotgun (WGS) entry which is preliminary data.</text>
</comment>
<dbReference type="RefSeq" id="WP_377390970.1">
    <property type="nucleotide sequence ID" value="NZ_JBHUIX010000013.1"/>
</dbReference>
<evidence type="ECO:0000256" key="2">
    <source>
        <dbReference type="SAM" id="Phobius"/>
    </source>
</evidence>
<dbReference type="SMART" id="SM00052">
    <property type="entry name" value="EAL"/>
    <property type="match status" value="1"/>
</dbReference>
<feature type="domain" description="GGDEF" evidence="4">
    <location>
        <begin position="284"/>
        <end position="419"/>
    </location>
</feature>
<keyword evidence="2" id="KW-1133">Transmembrane helix</keyword>
<keyword evidence="2" id="KW-0812">Transmembrane</keyword>
<dbReference type="SMART" id="SM00267">
    <property type="entry name" value="GGDEF"/>
    <property type="match status" value="1"/>
</dbReference>
<sequence length="685" mass="72908">MTAVLGPSEREANVPPRVQASAAGSPPDKIDRWLLQTAYRNNFANIGVNLVAGVAMAVLLAKASASVWPATLWGGAMVLLSAARFAFSCGPGVGCDDPLLASAERFRTLRRRYATGLMLGALLWTGMTTLALASGDDRVRYTALIVLSALAAGATGILAAQLWIGRVYIALMLVQGAAQLALDGNGDSVLAALAVVFLVVMLFVHRNNHTILVQSLDLRFRNDDLVTNLKAKQSALRELNATLEGRVALRTADLKFAAEHDCLTQLFNRAGIVEWVDGQTRPGRVCTTIFLDLDRFKQINDGLGHAVGDCVLTEVASRLAAALPEGAALCRWGGDEFVAIAPAEAGEAIAEGAALADRLRAAISEKICVNGREIHVSLSAGVAVSAFEAAAVSAAIRFADLAASEAKGRGRGATVVFSEAFAARQERQAILVQALKGAVSNGELSVVFQPIVDAVRREPECYEVLLRWNNPVLGRISPEEFIPMAEEAGLIVELGAFAMEAALRRFAQWGGQGAGCRIALNASIRQLIAPGYVETLRAAAARHGIPPSAIVVEVTETIFADTYLDLTHRVLRQLQDLGIDIHIDDFGTGFSSLSRLHEMPVQAIKIDQSFVRRMDPQAVAIIEGSVSIAEKFGIATVAEGVETEAQADLLRAMRVTYLQGYLFGRPEIVPGKLAAPPSEPGRSAP</sequence>
<feature type="region of interest" description="Disordered" evidence="1">
    <location>
        <begin position="1"/>
        <end position="26"/>
    </location>
</feature>
<dbReference type="Pfam" id="PF00990">
    <property type="entry name" value="GGDEF"/>
    <property type="match status" value="1"/>
</dbReference>
<dbReference type="SUPFAM" id="SSF141868">
    <property type="entry name" value="EAL domain-like"/>
    <property type="match status" value="1"/>
</dbReference>
<evidence type="ECO:0000259" key="3">
    <source>
        <dbReference type="PROSITE" id="PS50883"/>
    </source>
</evidence>
<gene>
    <name evidence="5" type="ORF">ACFSM0_12835</name>
</gene>
<dbReference type="InterPro" id="IPR029787">
    <property type="entry name" value="Nucleotide_cyclase"/>
</dbReference>
<organism evidence="5 6">
    <name type="scientific">Rhodobacter lacus</name>
    <dbReference type="NCBI Taxonomy" id="1641972"/>
    <lineage>
        <taxon>Bacteria</taxon>
        <taxon>Pseudomonadati</taxon>
        <taxon>Pseudomonadota</taxon>
        <taxon>Alphaproteobacteria</taxon>
        <taxon>Rhodobacterales</taxon>
        <taxon>Rhodobacter group</taxon>
        <taxon>Rhodobacter</taxon>
    </lineage>
</organism>
<keyword evidence="6" id="KW-1185">Reference proteome</keyword>
<dbReference type="PROSITE" id="PS50887">
    <property type="entry name" value="GGDEF"/>
    <property type="match status" value="1"/>
</dbReference>
<dbReference type="InterPro" id="IPR050706">
    <property type="entry name" value="Cyclic-di-GMP_PDE-like"/>
</dbReference>
<evidence type="ECO:0000256" key="1">
    <source>
        <dbReference type="SAM" id="MobiDB-lite"/>
    </source>
</evidence>